<evidence type="ECO:0000256" key="6">
    <source>
        <dbReference type="SAM" id="Phobius"/>
    </source>
</evidence>
<organism evidence="8 9">
    <name type="scientific">Prunus yedoensis var. nudiflora</name>
    <dbReference type="NCBI Taxonomy" id="2094558"/>
    <lineage>
        <taxon>Eukaryota</taxon>
        <taxon>Viridiplantae</taxon>
        <taxon>Streptophyta</taxon>
        <taxon>Embryophyta</taxon>
        <taxon>Tracheophyta</taxon>
        <taxon>Spermatophyta</taxon>
        <taxon>Magnoliopsida</taxon>
        <taxon>eudicotyledons</taxon>
        <taxon>Gunneridae</taxon>
        <taxon>Pentapetalae</taxon>
        <taxon>rosids</taxon>
        <taxon>fabids</taxon>
        <taxon>Rosales</taxon>
        <taxon>Rosaceae</taxon>
        <taxon>Amygdaloideae</taxon>
        <taxon>Amygdaleae</taxon>
        <taxon>Prunus</taxon>
    </lineage>
</organism>
<sequence>MGKVAALPIVGMMMTECAGAGVIILSKAAMSTGMSNLIFVFYSNALASFILLPTSLAFHRSRPPLTFSVLCWFFLLGLIGFVAQFVGYAGINYSSPTLGTAMLNLLPAFTFILAVIFRMETVDWRSSSTLAKSLGTMLSISGAFIVTLYKGPALLLTSSTDILSHKQLFSQQSNWVIGGILLLVYCVLASSSYIIQASVIKKYPAELIMVFYYCFFVAIQAVVVSLIVETDLSAWSLKPKMRLIAVVYSAVFGSTFTIGVTTWCLHRAGPVFIAMFKPLGIIVAVSIGVTFVGDTFYLGSLVGAIVIVIGFYSVMWGKANEEKVDGGAEAKSLATSNQRGISVGFVALVMEVLAQVTSMILNKEAMSSGLSKYTLVVYSNALSTLILTPSSFIFHRLERPPLSFYIVFSFFLLGLIGTSAQLMGLAGLNYTSATLNTAMLNLIPAFTFILGLLFRMEKLNWRSSSSQAKSVGALVSITGAFVVTFYMGPAVIHQRLSSDPLSGPISLLTKITLGPWRITPSR</sequence>
<evidence type="ECO:0000256" key="1">
    <source>
        <dbReference type="ARBA" id="ARBA00004141"/>
    </source>
</evidence>
<evidence type="ECO:0000256" key="3">
    <source>
        <dbReference type="ARBA" id="ARBA00022692"/>
    </source>
</evidence>
<dbReference type="Pfam" id="PF00892">
    <property type="entry name" value="EamA"/>
    <property type="match status" value="2"/>
</dbReference>
<dbReference type="OrthoDB" id="1728340at2759"/>
<comment type="caution">
    <text evidence="8">The sequence shown here is derived from an EMBL/GenBank/DDBJ whole genome shotgun (WGS) entry which is preliminary data.</text>
</comment>
<dbReference type="InterPro" id="IPR037185">
    <property type="entry name" value="EmrE-like"/>
</dbReference>
<feature type="transmembrane region" description="Helical" evidence="6">
    <location>
        <begin position="297"/>
        <end position="319"/>
    </location>
</feature>
<feature type="transmembrane region" description="Helical" evidence="6">
    <location>
        <begin position="129"/>
        <end position="149"/>
    </location>
</feature>
<keyword evidence="5 6" id="KW-0472">Membrane</keyword>
<keyword evidence="4 6" id="KW-1133">Transmembrane helix</keyword>
<dbReference type="InterPro" id="IPR000620">
    <property type="entry name" value="EamA_dom"/>
</dbReference>
<feature type="domain" description="EamA" evidence="7">
    <location>
        <begin position="20"/>
        <end position="147"/>
    </location>
</feature>
<feature type="transmembrane region" description="Helical" evidence="6">
    <location>
        <begin position="97"/>
        <end position="117"/>
    </location>
</feature>
<dbReference type="Proteomes" id="UP000250321">
    <property type="component" value="Unassembled WGS sequence"/>
</dbReference>
<keyword evidence="3 6" id="KW-0812">Transmembrane</keyword>
<gene>
    <name evidence="8" type="ORF">Pyn_11595</name>
</gene>
<dbReference type="SUPFAM" id="SSF103481">
    <property type="entry name" value="Multidrug resistance efflux transporter EmrE"/>
    <property type="match status" value="2"/>
</dbReference>
<dbReference type="InterPro" id="IPR030184">
    <property type="entry name" value="WAT1-related"/>
</dbReference>
<evidence type="ECO:0000256" key="4">
    <source>
        <dbReference type="ARBA" id="ARBA00022989"/>
    </source>
</evidence>
<feature type="transmembrane region" description="Helical" evidence="6">
    <location>
        <begin position="373"/>
        <end position="395"/>
    </location>
</feature>
<feature type="transmembrane region" description="Helical" evidence="6">
    <location>
        <begin position="340"/>
        <end position="361"/>
    </location>
</feature>
<dbReference type="PANTHER" id="PTHR31218">
    <property type="entry name" value="WAT1-RELATED PROTEIN"/>
    <property type="match status" value="1"/>
</dbReference>
<feature type="transmembrane region" description="Helical" evidence="6">
    <location>
        <begin position="35"/>
        <end position="58"/>
    </location>
</feature>
<feature type="transmembrane region" description="Helical" evidence="6">
    <location>
        <begin position="175"/>
        <end position="195"/>
    </location>
</feature>
<evidence type="ECO:0000313" key="8">
    <source>
        <dbReference type="EMBL" id="PQP96190.1"/>
    </source>
</evidence>
<keyword evidence="9" id="KW-1185">Reference proteome</keyword>
<feature type="transmembrane region" description="Helical" evidence="6">
    <location>
        <begin position="468"/>
        <end position="488"/>
    </location>
</feature>
<evidence type="ECO:0000256" key="2">
    <source>
        <dbReference type="ARBA" id="ARBA00007635"/>
    </source>
</evidence>
<protein>
    <submittedName>
        <fullName evidence="8">WAT1-related protein</fullName>
    </submittedName>
</protein>
<feature type="transmembrane region" description="Helical" evidence="6">
    <location>
        <begin position="243"/>
        <end position="265"/>
    </location>
</feature>
<feature type="transmembrane region" description="Helical" evidence="6">
    <location>
        <begin position="402"/>
        <end position="426"/>
    </location>
</feature>
<feature type="domain" description="EamA" evidence="7">
    <location>
        <begin position="347"/>
        <end position="484"/>
    </location>
</feature>
<dbReference type="GO" id="GO:0022857">
    <property type="term" value="F:transmembrane transporter activity"/>
    <property type="evidence" value="ECO:0007669"/>
    <property type="project" value="InterPro"/>
</dbReference>
<reference evidence="8 9" key="1">
    <citation type="submission" date="2018-02" db="EMBL/GenBank/DDBJ databases">
        <title>Draft genome of wild Prunus yedoensis var. nudiflora.</title>
        <authorList>
            <person name="Baek S."/>
            <person name="Kim J.-H."/>
            <person name="Choi K."/>
            <person name="Kim G.-B."/>
            <person name="Cho A."/>
            <person name="Jang H."/>
            <person name="Shin C.-H."/>
            <person name="Yu H.-J."/>
            <person name="Mun J.-H."/>
        </authorList>
    </citation>
    <scope>NUCLEOTIDE SEQUENCE [LARGE SCALE GENOMIC DNA]</scope>
    <source>
        <strain evidence="9">cv. Jeju island</strain>
        <tissue evidence="8">Leaf</tissue>
    </source>
</reference>
<name>A0A314XX80_PRUYE</name>
<dbReference type="GO" id="GO:0016020">
    <property type="term" value="C:membrane"/>
    <property type="evidence" value="ECO:0007669"/>
    <property type="project" value="UniProtKB-SubCell"/>
</dbReference>
<feature type="transmembrane region" description="Helical" evidence="6">
    <location>
        <begin position="207"/>
        <end position="228"/>
    </location>
</feature>
<proteinExistence type="inferred from homology"/>
<comment type="subcellular location">
    <subcellularLocation>
        <location evidence="1">Membrane</location>
        <topology evidence="1">Multi-pass membrane protein</topology>
    </subcellularLocation>
</comment>
<dbReference type="AlphaFoldDB" id="A0A314XX80"/>
<evidence type="ECO:0000259" key="7">
    <source>
        <dbReference type="Pfam" id="PF00892"/>
    </source>
</evidence>
<evidence type="ECO:0000256" key="5">
    <source>
        <dbReference type="ARBA" id="ARBA00023136"/>
    </source>
</evidence>
<dbReference type="EMBL" id="PJQY01002134">
    <property type="protein sequence ID" value="PQP96190.1"/>
    <property type="molecule type" value="Genomic_DNA"/>
</dbReference>
<feature type="transmembrane region" description="Helical" evidence="6">
    <location>
        <begin position="438"/>
        <end position="456"/>
    </location>
</feature>
<feature type="transmembrane region" description="Helical" evidence="6">
    <location>
        <begin position="70"/>
        <end position="91"/>
    </location>
</feature>
<comment type="similarity">
    <text evidence="2">Belongs to the drug/metabolite transporter (DMT) superfamily. Plant drug/metabolite exporter (P-DME) (TC 2.A.7.4) family.</text>
</comment>
<feature type="transmembrane region" description="Helical" evidence="6">
    <location>
        <begin position="272"/>
        <end position="291"/>
    </location>
</feature>
<accession>A0A314XX80</accession>
<evidence type="ECO:0000313" key="9">
    <source>
        <dbReference type="Proteomes" id="UP000250321"/>
    </source>
</evidence>